<evidence type="ECO:0000313" key="2">
    <source>
        <dbReference type="Proteomes" id="UP000012589"/>
    </source>
</evidence>
<sequence length="403" mass="45404">MSNVIRHYSFNDTSSYGKSIKLNTSIHELNRRQDEIRKTSACSVLSRDDAATVEISELGRTLYQTSSNAGNKEQTIENTRTDTEKYKGLSNREREMKELEDYIADHQPDGSVDLLHKDSLVQHAGRNAAPFVDEALLKAEKEYTETLSAAADGFADFSQKITYGDYSGNDVSEKDLNFDALDQMENIYQSYKQQIETTYEGDEREKYLSKLDDVYNTVFAEKIIDPVKSAYEDKFTFFRPDNEDTTSTIEGTFGSMDSFQNYLSGYMANQEINRHQTAALADGTKEFYNMANDTSLWHNMDAVKNILSDSMKAYASVKEATSGSADYLSAKEAADKIAKSISDKYAQSLQYKFGMKEPEDTETANSKDAKWNEFFKNAITGTQSGMITVNFSFAQLAELSSEN</sequence>
<protein>
    <submittedName>
        <fullName evidence="1">Uncharacterized protein</fullName>
    </submittedName>
</protein>
<dbReference type="STRING" id="1235802.C823_03365"/>
<dbReference type="HOGENOM" id="CLU_682848_0_0_9"/>
<dbReference type="EMBL" id="AQFT01000100">
    <property type="protein sequence ID" value="EMZ24101.1"/>
    <property type="molecule type" value="Genomic_DNA"/>
</dbReference>
<evidence type="ECO:0000313" key="1">
    <source>
        <dbReference type="EMBL" id="EMZ24101.1"/>
    </source>
</evidence>
<proteinExistence type="predicted"/>
<name>N2A7C1_9FIRM</name>
<reference evidence="1 2" key="1">
    <citation type="journal article" date="2014" name="Genome Announc.">
        <title>Draft genome sequences of the altered schaedler flora, a defined bacterial community from gnotobiotic mice.</title>
        <authorList>
            <person name="Wannemuehler M.J."/>
            <person name="Overstreet A.M."/>
            <person name="Ward D.V."/>
            <person name="Phillips G.J."/>
        </authorList>
    </citation>
    <scope>NUCLEOTIDE SEQUENCE [LARGE SCALE GENOMIC DNA]</scope>
    <source>
        <strain evidence="1 2">ASF492</strain>
    </source>
</reference>
<organism evidence="1 2">
    <name type="scientific">Eubacterium plexicaudatum ASF492</name>
    <dbReference type="NCBI Taxonomy" id="1235802"/>
    <lineage>
        <taxon>Bacteria</taxon>
        <taxon>Bacillati</taxon>
        <taxon>Bacillota</taxon>
        <taxon>Clostridia</taxon>
        <taxon>Eubacteriales</taxon>
        <taxon>Eubacteriaceae</taxon>
        <taxon>Eubacterium</taxon>
    </lineage>
</organism>
<dbReference type="PATRIC" id="fig|1235802.3.peg.3551"/>
<dbReference type="AlphaFoldDB" id="N2A7C1"/>
<dbReference type="Proteomes" id="UP000012589">
    <property type="component" value="Unassembled WGS sequence"/>
</dbReference>
<keyword evidence="2" id="KW-1185">Reference proteome</keyword>
<comment type="caution">
    <text evidence="1">The sequence shown here is derived from an EMBL/GenBank/DDBJ whole genome shotgun (WGS) entry which is preliminary data.</text>
</comment>
<gene>
    <name evidence="1" type="ORF">C823_03365</name>
</gene>
<accession>N2A7C1</accession>